<keyword evidence="2" id="KW-1185">Reference proteome</keyword>
<accession>A0ABV0SWW5</accession>
<evidence type="ECO:0000313" key="2">
    <source>
        <dbReference type="Proteomes" id="UP001482620"/>
    </source>
</evidence>
<dbReference type="EMBL" id="JAHRIQ010012760">
    <property type="protein sequence ID" value="MEQ2225105.1"/>
    <property type="molecule type" value="Genomic_DNA"/>
</dbReference>
<proteinExistence type="predicted"/>
<protein>
    <submittedName>
        <fullName evidence="1">Uncharacterized protein</fullName>
    </submittedName>
</protein>
<comment type="caution">
    <text evidence="1">The sequence shown here is derived from an EMBL/GenBank/DDBJ whole genome shotgun (WGS) entry which is preliminary data.</text>
</comment>
<evidence type="ECO:0000313" key="1">
    <source>
        <dbReference type="EMBL" id="MEQ2225105.1"/>
    </source>
</evidence>
<sequence>MLTPPGGVVFNKPCKTRNGQPTICACAVVGVLKQVLRREHEDILKSHSSCGQAIASTWEVGVALQDERWSCSP</sequence>
<gene>
    <name evidence="1" type="ORF">ILYODFUR_014096</name>
</gene>
<name>A0ABV0SWW5_9TELE</name>
<dbReference type="Proteomes" id="UP001482620">
    <property type="component" value="Unassembled WGS sequence"/>
</dbReference>
<organism evidence="1 2">
    <name type="scientific">Ilyodon furcidens</name>
    <name type="common">goldbreast splitfin</name>
    <dbReference type="NCBI Taxonomy" id="33524"/>
    <lineage>
        <taxon>Eukaryota</taxon>
        <taxon>Metazoa</taxon>
        <taxon>Chordata</taxon>
        <taxon>Craniata</taxon>
        <taxon>Vertebrata</taxon>
        <taxon>Euteleostomi</taxon>
        <taxon>Actinopterygii</taxon>
        <taxon>Neopterygii</taxon>
        <taxon>Teleostei</taxon>
        <taxon>Neoteleostei</taxon>
        <taxon>Acanthomorphata</taxon>
        <taxon>Ovalentaria</taxon>
        <taxon>Atherinomorphae</taxon>
        <taxon>Cyprinodontiformes</taxon>
        <taxon>Goodeidae</taxon>
        <taxon>Ilyodon</taxon>
    </lineage>
</organism>
<reference evidence="1 2" key="1">
    <citation type="submission" date="2021-06" db="EMBL/GenBank/DDBJ databases">
        <authorList>
            <person name="Palmer J.M."/>
        </authorList>
    </citation>
    <scope>NUCLEOTIDE SEQUENCE [LARGE SCALE GENOMIC DNA]</scope>
    <source>
        <strain evidence="2">if_2019</strain>
        <tissue evidence="1">Muscle</tissue>
    </source>
</reference>